<dbReference type="InterPro" id="IPR036962">
    <property type="entry name" value="Glyco_hydro_3_N_sf"/>
</dbReference>
<proteinExistence type="inferred from homology"/>
<dbReference type="Pfam" id="PF00933">
    <property type="entry name" value="Glyco_hydro_3"/>
    <property type="match status" value="1"/>
</dbReference>
<dbReference type="PANTHER" id="PTHR30480:SF13">
    <property type="entry name" value="BETA-HEXOSAMINIDASE"/>
    <property type="match status" value="1"/>
</dbReference>
<dbReference type="InterPro" id="IPR001764">
    <property type="entry name" value="Glyco_hydro_3_N"/>
</dbReference>
<keyword evidence="8" id="KW-1185">Reference proteome</keyword>
<protein>
    <recommendedName>
        <fullName evidence="3">beta-N-acetylhexosaminidase</fullName>
        <ecNumber evidence="3">3.2.1.52</ecNumber>
    </recommendedName>
</protein>
<keyword evidence="4 7" id="KW-0378">Hydrolase</keyword>
<evidence type="ECO:0000313" key="7">
    <source>
        <dbReference type="EMBL" id="MFC6037704.1"/>
    </source>
</evidence>
<dbReference type="PANTHER" id="PTHR30480">
    <property type="entry name" value="BETA-HEXOSAMINIDASE-RELATED"/>
    <property type="match status" value="1"/>
</dbReference>
<name>A0ABW1L0C7_9PROT</name>
<evidence type="ECO:0000256" key="2">
    <source>
        <dbReference type="ARBA" id="ARBA00005336"/>
    </source>
</evidence>
<dbReference type="Proteomes" id="UP001596116">
    <property type="component" value="Unassembled WGS sequence"/>
</dbReference>
<accession>A0ABW1L0C7</accession>
<comment type="caution">
    <text evidence="7">The sequence shown here is derived from an EMBL/GenBank/DDBJ whole genome shotgun (WGS) entry which is preliminary data.</text>
</comment>
<comment type="similarity">
    <text evidence="2">Belongs to the glycosyl hydrolase 3 family.</text>
</comment>
<sequence length="339" mass="36708">MPTAVIFDCEGPRLSDEERAFFKDVDPWGFILFGRHCESADQISAHCDELRECVGRADAPILIDQEGGRVARMKPPVFPAHPAPAVFGELWKLDPSKAREASELNGYLLGRLVSDCGVNVNCIPMLDVPQIDADPVVIGDRAYAKWPDIITAIAHAHIEGLKKGGALPVIKHLPGHGRSLCDSHHDLPRVCAKKHDLLGCDFQPFKSLRDEKMGMTAHIVYEAYDAERSATLSPVIVNDVIRGEIGFDGLLFTDDLKMKALGGAISDRITGAYDAGCDIALACNFSLAEKKESAGALRDLTGKAADRARAAMAELQTPDRGGTDEAYERLNALVKPALA</sequence>
<dbReference type="EC" id="3.2.1.52" evidence="3"/>
<gene>
    <name evidence="7" type="primary">nagZ</name>
    <name evidence="7" type="ORF">ACFMB1_19280</name>
</gene>
<evidence type="ECO:0000256" key="4">
    <source>
        <dbReference type="ARBA" id="ARBA00022801"/>
    </source>
</evidence>
<dbReference type="EMBL" id="JBHPON010000003">
    <property type="protein sequence ID" value="MFC6037704.1"/>
    <property type="molecule type" value="Genomic_DNA"/>
</dbReference>
<evidence type="ECO:0000256" key="5">
    <source>
        <dbReference type="ARBA" id="ARBA00023295"/>
    </source>
</evidence>
<evidence type="ECO:0000256" key="3">
    <source>
        <dbReference type="ARBA" id="ARBA00012663"/>
    </source>
</evidence>
<dbReference type="Gene3D" id="3.20.20.300">
    <property type="entry name" value="Glycoside hydrolase, family 3, N-terminal domain"/>
    <property type="match status" value="1"/>
</dbReference>
<dbReference type="InterPro" id="IPR017853">
    <property type="entry name" value="GH"/>
</dbReference>
<reference evidence="7 8" key="1">
    <citation type="submission" date="2024-09" db="EMBL/GenBank/DDBJ databases">
        <authorList>
            <person name="Zhang Z.-H."/>
        </authorList>
    </citation>
    <scope>NUCLEOTIDE SEQUENCE [LARGE SCALE GENOMIC DNA]</scope>
    <source>
        <strain evidence="7 8">HHTR114</strain>
    </source>
</reference>
<organism evidence="7 8">
    <name type="scientific">Hyphococcus aureus</name>
    <dbReference type="NCBI Taxonomy" id="2666033"/>
    <lineage>
        <taxon>Bacteria</taxon>
        <taxon>Pseudomonadati</taxon>
        <taxon>Pseudomonadota</taxon>
        <taxon>Alphaproteobacteria</taxon>
        <taxon>Parvularculales</taxon>
        <taxon>Parvularculaceae</taxon>
        <taxon>Hyphococcus</taxon>
    </lineage>
</organism>
<dbReference type="RefSeq" id="WP_379880904.1">
    <property type="nucleotide sequence ID" value="NZ_JBHPON010000003.1"/>
</dbReference>
<dbReference type="GO" id="GO:0004563">
    <property type="term" value="F:beta-N-acetylhexosaminidase activity"/>
    <property type="evidence" value="ECO:0007669"/>
    <property type="project" value="UniProtKB-EC"/>
</dbReference>
<dbReference type="NCBIfam" id="NF003740">
    <property type="entry name" value="PRK05337.1"/>
    <property type="match status" value="1"/>
</dbReference>
<evidence type="ECO:0000259" key="6">
    <source>
        <dbReference type="Pfam" id="PF00933"/>
    </source>
</evidence>
<keyword evidence="5 7" id="KW-0326">Glycosidase</keyword>
<evidence type="ECO:0000256" key="1">
    <source>
        <dbReference type="ARBA" id="ARBA00001231"/>
    </source>
</evidence>
<feature type="domain" description="Glycoside hydrolase family 3 N-terminal" evidence="6">
    <location>
        <begin position="14"/>
        <end position="289"/>
    </location>
</feature>
<dbReference type="InterPro" id="IPR050226">
    <property type="entry name" value="NagZ_Beta-hexosaminidase"/>
</dbReference>
<comment type="catalytic activity">
    <reaction evidence="1">
        <text>Hydrolysis of terminal non-reducing N-acetyl-D-hexosamine residues in N-acetyl-beta-D-hexosaminides.</text>
        <dbReference type="EC" id="3.2.1.52"/>
    </reaction>
</comment>
<dbReference type="SUPFAM" id="SSF51445">
    <property type="entry name" value="(Trans)glycosidases"/>
    <property type="match status" value="1"/>
</dbReference>
<evidence type="ECO:0000313" key="8">
    <source>
        <dbReference type="Proteomes" id="UP001596116"/>
    </source>
</evidence>